<organism evidence="2 3">
    <name type="scientific">Prorocentrum cordatum</name>
    <dbReference type="NCBI Taxonomy" id="2364126"/>
    <lineage>
        <taxon>Eukaryota</taxon>
        <taxon>Sar</taxon>
        <taxon>Alveolata</taxon>
        <taxon>Dinophyceae</taxon>
        <taxon>Prorocentrales</taxon>
        <taxon>Prorocentraceae</taxon>
        <taxon>Prorocentrum</taxon>
    </lineage>
</organism>
<proteinExistence type="predicted"/>
<protein>
    <submittedName>
        <fullName evidence="2">Uncharacterized protein</fullName>
    </submittedName>
</protein>
<keyword evidence="3" id="KW-1185">Reference proteome</keyword>
<feature type="compositionally biased region" description="Basic and acidic residues" evidence="1">
    <location>
        <begin position="14"/>
        <end position="30"/>
    </location>
</feature>
<name>A0ABN9XM85_9DINO</name>
<feature type="compositionally biased region" description="Low complexity" evidence="1">
    <location>
        <begin position="31"/>
        <end position="42"/>
    </location>
</feature>
<gene>
    <name evidence="2" type="ORF">PCOR1329_LOCUS78032</name>
</gene>
<accession>A0ABN9XM85</accession>
<evidence type="ECO:0000313" key="2">
    <source>
        <dbReference type="EMBL" id="CAK0900870.1"/>
    </source>
</evidence>
<dbReference type="Proteomes" id="UP001189429">
    <property type="component" value="Unassembled WGS sequence"/>
</dbReference>
<evidence type="ECO:0000313" key="3">
    <source>
        <dbReference type="Proteomes" id="UP001189429"/>
    </source>
</evidence>
<sequence>MAEEKAEEEEQEQEQEREREQEEERREMLRAEPSSPRAAGPPSVAPPPHPPRAAQGTPAAGPRHDGLRAGLWRDAAGQPAGKPGARRLPRGWPTSCWRTPVSRGAKWDQPLCGPPLARVLGRESRVGGRQKRTSARNIREQQVTADRELNPSGMARERQPSRWHRTARATALRCRRAHSRSTPRVLPVWHCANRSNRNRTPSLLIPSPTSGRRKSSFGLATEHHNADHAASPTHRRRCGARPAAPPTPPPSGRPGLSDKRETRALAAAAGHKFGGRARAPRAGSQGPRRGQRWGRERNEEEEEEERGGQRGTLPGENAVKRAGGTGLMPWNFPLIQSGSLSKILPRS</sequence>
<feature type="compositionally biased region" description="Acidic residues" evidence="1">
    <location>
        <begin position="1"/>
        <end position="13"/>
    </location>
</feature>
<feature type="compositionally biased region" description="Pro residues" evidence="1">
    <location>
        <begin position="243"/>
        <end position="252"/>
    </location>
</feature>
<evidence type="ECO:0000256" key="1">
    <source>
        <dbReference type="SAM" id="MobiDB-lite"/>
    </source>
</evidence>
<comment type="caution">
    <text evidence="2">The sequence shown here is derived from an EMBL/GenBank/DDBJ whole genome shotgun (WGS) entry which is preliminary data.</text>
</comment>
<dbReference type="EMBL" id="CAUYUJ010020847">
    <property type="protein sequence ID" value="CAK0900870.1"/>
    <property type="molecule type" value="Genomic_DNA"/>
</dbReference>
<reference evidence="2" key="1">
    <citation type="submission" date="2023-10" db="EMBL/GenBank/DDBJ databases">
        <authorList>
            <person name="Chen Y."/>
            <person name="Shah S."/>
            <person name="Dougan E. K."/>
            <person name="Thang M."/>
            <person name="Chan C."/>
        </authorList>
    </citation>
    <scope>NUCLEOTIDE SEQUENCE [LARGE SCALE GENOMIC DNA]</scope>
</reference>
<feature type="region of interest" description="Disordered" evidence="1">
    <location>
        <begin position="196"/>
        <end position="347"/>
    </location>
</feature>
<feature type="region of interest" description="Disordered" evidence="1">
    <location>
        <begin position="1"/>
        <end position="94"/>
    </location>
</feature>